<proteinExistence type="predicted"/>
<evidence type="ECO:0000256" key="9">
    <source>
        <dbReference type="SAM" id="Phobius"/>
    </source>
</evidence>
<dbReference type="InterPro" id="IPR036890">
    <property type="entry name" value="HATPase_C_sf"/>
</dbReference>
<keyword evidence="9" id="KW-0812">Transmembrane</keyword>
<dbReference type="Gene3D" id="3.30.565.10">
    <property type="entry name" value="Histidine kinase-like ATPase, C-terminal domain"/>
    <property type="match status" value="1"/>
</dbReference>
<dbReference type="CDD" id="cd16917">
    <property type="entry name" value="HATPase_UhpB-NarQ-NarX-like"/>
    <property type="match status" value="1"/>
</dbReference>
<evidence type="ECO:0000256" key="5">
    <source>
        <dbReference type="ARBA" id="ARBA00022741"/>
    </source>
</evidence>
<feature type="transmembrane region" description="Helical" evidence="9">
    <location>
        <begin position="33"/>
        <end position="55"/>
    </location>
</feature>
<dbReference type="InterPro" id="IPR003594">
    <property type="entry name" value="HATPase_dom"/>
</dbReference>
<feature type="transmembrane region" description="Helical" evidence="9">
    <location>
        <begin position="100"/>
        <end position="118"/>
    </location>
</feature>
<evidence type="ECO:0000256" key="3">
    <source>
        <dbReference type="ARBA" id="ARBA00022553"/>
    </source>
</evidence>
<evidence type="ECO:0000256" key="2">
    <source>
        <dbReference type="ARBA" id="ARBA00012438"/>
    </source>
</evidence>
<dbReference type="GO" id="GO:0016020">
    <property type="term" value="C:membrane"/>
    <property type="evidence" value="ECO:0007669"/>
    <property type="project" value="InterPro"/>
</dbReference>
<feature type="domain" description="Signal transduction histidine kinase subgroup 3 dimerisation and phosphoacceptor" evidence="11">
    <location>
        <begin position="173"/>
        <end position="237"/>
    </location>
</feature>
<name>A0A8J3W359_9ACTN</name>
<comment type="catalytic activity">
    <reaction evidence="1">
        <text>ATP + protein L-histidine = ADP + protein N-phospho-L-histidine.</text>
        <dbReference type="EC" id="2.7.13.3"/>
    </reaction>
</comment>
<feature type="transmembrane region" description="Helical" evidence="9">
    <location>
        <begin position="124"/>
        <end position="144"/>
    </location>
</feature>
<keyword evidence="8" id="KW-0902">Two-component regulatory system</keyword>
<dbReference type="Proteomes" id="UP000616724">
    <property type="component" value="Unassembled WGS sequence"/>
</dbReference>
<dbReference type="GO" id="GO:0005524">
    <property type="term" value="F:ATP binding"/>
    <property type="evidence" value="ECO:0007669"/>
    <property type="project" value="UniProtKB-KW"/>
</dbReference>
<accession>A0A8J3W359</accession>
<dbReference type="PANTHER" id="PTHR24421:SF10">
    <property type="entry name" value="NITRATE_NITRITE SENSOR PROTEIN NARQ"/>
    <property type="match status" value="1"/>
</dbReference>
<evidence type="ECO:0000259" key="11">
    <source>
        <dbReference type="Pfam" id="PF07730"/>
    </source>
</evidence>
<dbReference type="Pfam" id="PF07730">
    <property type="entry name" value="HisKA_3"/>
    <property type="match status" value="1"/>
</dbReference>
<evidence type="ECO:0000256" key="1">
    <source>
        <dbReference type="ARBA" id="ARBA00000085"/>
    </source>
</evidence>
<keyword evidence="5" id="KW-0547">Nucleotide-binding</keyword>
<evidence type="ECO:0000256" key="8">
    <source>
        <dbReference type="ARBA" id="ARBA00023012"/>
    </source>
</evidence>
<dbReference type="AlphaFoldDB" id="A0A8J3W359"/>
<evidence type="ECO:0000256" key="4">
    <source>
        <dbReference type="ARBA" id="ARBA00022679"/>
    </source>
</evidence>
<dbReference type="EC" id="2.7.13.3" evidence="2"/>
<organism evidence="12 13">
    <name type="scientific">Planobispora longispora</name>
    <dbReference type="NCBI Taxonomy" id="28887"/>
    <lineage>
        <taxon>Bacteria</taxon>
        <taxon>Bacillati</taxon>
        <taxon>Actinomycetota</taxon>
        <taxon>Actinomycetes</taxon>
        <taxon>Streptosporangiales</taxon>
        <taxon>Streptosporangiaceae</taxon>
        <taxon>Planobispora</taxon>
    </lineage>
</organism>
<evidence type="ECO:0000313" key="12">
    <source>
        <dbReference type="EMBL" id="GIH73938.1"/>
    </source>
</evidence>
<dbReference type="GO" id="GO:0000155">
    <property type="term" value="F:phosphorelay sensor kinase activity"/>
    <property type="evidence" value="ECO:0007669"/>
    <property type="project" value="InterPro"/>
</dbReference>
<feature type="transmembrane region" description="Helical" evidence="9">
    <location>
        <begin position="6"/>
        <end position="26"/>
    </location>
</feature>
<sequence>MHLVVGIYSVLIAAVAWHTLIEDYGLRTEMAGLLGIAQALALPLCLYWPMAGWWLSLAAAALTAVIVQPVVEETIWPAPCLAVHISVLALAGLKAGARVLAEMWLITAVAGVVLAVVLPGGRELAALADMTVLSAAVLVAVGALRGRSEALRRMARAELVSGQEQARRAVLEERTRIARELHDVVAHHMSVVAVQAEAAPYRVADPPQELMRSFATVRTSALEALTELHRILGLLRGEASAAESGPQPTLEHLGDLVDRVRQAGLDVTVNTIGDRRMLAAGVELSAYRIVQEALSNVLRHAPGATVRIEVVYRPVCLELHVTNGPPPVPPIPPPASAGAGHGLLGMRERTAMLGGQLSSGPRDDGGYAVVARLPFEESEDR</sequence>
<keyword evidence="9" id="KW-1133">Transmembrane helix</keyword>
<dbReference type="Pfam" id="PF02518">
    <property type="entry name" value="HATPase_c"/>
    <property type="match status" value="1"/>
</dbReference>
<evidence type="ECO:0000259" key="10">
    <source>
        <dbReference type="Pfam" id="PF02518"/>
    </source>
</evidence>
<reference evidence="12 13" key="1">
    <citation type="submission" date="2021-01" db="EMBL/GenBank/DDBJ databases">
        <title>Whole genome shotgun sequence of Planobispora longispora NBRC 13918.</title>
        <authorList>
            <person name="Komaki H."/>
            <person name="Tamura T."/>
        </authorList>
    </citation>
    <scope>NUCLEOTIDE SEQUENCE [LARGE SCALE GENOMIC DNA]</scope>
    <source>
        <strain evidence="12 13">NBRC 13918</strain>
    </source>
</reference>
<evidence type="ECO:0000256" key="6">
    <source>
        <dbReference type="ARBA" id="ARBA00022777"/>
    </source>
</evidence>
<dbReference type="Gene3D" id="1.20.5.1930">
    <property type="match status" value="1"/>
</dbReference>
<keyword evidence="13" id="KW-1185">Reference proteome</keyword>
<dbReference type="GO" id="GO:0046983">
    <property type="term" value="F:protein dimerization activity"/>
    <property type="evidence" value="ECO:0007669"/>
    <property type="project" value="InterPro"/>
</dbReference>
<evidence type="ECO:0000313" key="13">
    <source>
        <dbReference type="Proteomes" id="UP000616724"/>
    </source>
</evidence>
<dbReference type="InterPro" id="IPR011712">
    <property type="entry name" value="Sig_transdc_His_kin_sub3_dim/P"/>
</dbReference>
<evidence type="ECO:0000256" key="7">
    <source>
        <dbReference type="ARBA" id="ARBA00022840"/>
    </source>
</evidence>
<dbReference type="PANTHER" id="PTHR24421">
    <property type="entry name" value="NITRATE/NITRITE SENSOR PROTEIN NARX-RELATED"/>
    <property type="match status" value="1"/>
</dbReference>
<dbReference type="RefSeq" id="WP_377266344.1">
    <property type="nucleotide sequence ID" value="NZ_JBHMBU010000020.1"/>
</dbReference>
<dbReference type="EMBL" id="BOOH01000003">
    <property type="protein sequence ID" value="GIH73938.1"/>
    <property type="molecule type" value="Genomic_DNA"/>
</dbReference>
<keyword evidence="3" id="KW-0597">Phosphoprotein</keyword>
<feature type="transmembrane region" description="Helical" evidence="9">
    <location>
        <begin position="75"/>
        <end position="93"/>
    </location>
</feature>
<protein>
    <recommendedName>
        <fullName evidence="2">histidine kinase</fullName>
        <ecNumber evidence="2">2.7.13.3</ecNumber>
    </recommendedName>
</protein>
<dbReference type="SUPFAM" id="SSF55874">
    <property type="entry name" value="ATPase domain of HSP90 chaperone/DNA topoisomerase II/histidine kinase"/>
    <property type="match status" value="1"/>
</dbReference>
<keyword evidence="4" id="KW-0808">Transferase</keyword>
<keyword evidence="6 12" id="KW-0418">Kinase</keyword>
<gene>
    <name evidence="12" type="ORF">Plo01_03670</name>
</gene>
<keyword evidence="7" id="KW-0067">ATP-binding</keyword>
<comment type="caution">
    <text evidence="12">The sequence shown here is derived from an EMBL/GenBank/DDBJ whole genome shotgun (WGS) entry which is preliminary data.</text>
</comment>
<keyword evidence="9" id="KW-0472">Membrane</keyword>
<dbReference type="InterPro" id="IPR050482">
    <property type="entry name" value="Sensor_HK_TwoCompSys"/>
</dbReference>
<feature type="domain" description="Histidine kinase/HSP90-like ATPase" evidence="10">
    <location>
        <begin position="282"/>
        <end position="376"/>
    </location>
</feature>